<name>A0A2H5F1F3_9RHOB</name>
<dbReference type="GO" id="GO:0015031">
    <property type="term" value="P:protein transport"/>
    <property type="evidence" value="ECO:0007669"/>
    <property type="project" value="InterPro"/>
</dbReference>
<evidence type="ECO:0000256" key="10">
    <source>
        <dbReference type="SAM" id="Coils"/>
    </source>
</evidence>
<keyword evidence="7 9" id="KW-1133">Transmembrane helix</keyword>
<dbReference type="Pfam" id="PF26002">
    <property type="entry name" value="Beta-barrel_AprE"/>
    <property type="match status" value="1"/>
</dbReference>
<evidence type="ECO:0000259" key="12">
    <source>
        <dbReference type="Pfam" id="PF26002"/>
    </source>
</evidence>
<evidence type="ECO:0000256" key="2">
    <source>
        <dbReference type="ARBA" id="ARBA00009477"/>
    </source>
</evidence>
<dbReference type="PRINTS" id="PR01490">
    <property type="entry name" value="RTXTOXIND"/>
</dbReference>
<dbReference type="GO" id="GO:0005886">
    <property type="term" value="C:plasma membrane"/>
    <property type="evidence" value="ECO:0007669"/>
    <property type="project" value="UniProtKB-SubCell"/>
</dbReference>
<evidence type="ECO:0000256" key="5">
    <source>
        <dbReference type="ARBA" id="ARBA00022519"/>
    </source>
</evidence>
<proteinExistence type="inferred from homology"/>
<evidence type="ECO:0000256" key="6">
    <source>
        <dbReference type="ARBA" id="ARBA00022692"/>
    </source>
</evidence>
<keyword evidence="5 9" id="KW-0997">Cell inner membrane</keyword>
<dbReference type="Gene3D" id="2.40.30.170">
    <property type="match status" value="1"/>
</dbReference>
<comment type="subcellular location">
    <subcellularLocation>
        <location evidence="1 9">Cell inner membrane</location>
        <topology evidence="1 9">Single-pass membrane protein</topology>
    </subcellularLocation>
</comment>
<keyword evidence="3 9" id="KW-0813">Transport</keyword>
<evidence type="ECO:0000256" key="7">
    <source>
        <dbReference type="ARBA" id="ARBA00022989"/>
    </source>
</evidence>
<keyword evidence="8 9" id="KW-0472">Membrane</keyword>
<dbReference type="InterPro" id="IPR010129">
    <property type="entry name" value="T1SS_HlyD"/>
</dbReference>
<dbReference type="InterPro" id="IPR050739">
    <property type="entry name" value="MFP"/>
</dbReference>
<keyword evidence="10" id="KW-0175">Coiled coil</keyword>
<evidence type="ECO:0000256" key="3">
    <source>
        <dbReference type="ARBA" id="ARBA00022448"/>
    </source>
</evidence>
<dbReference type="NCBIfam" id="TIGR01843">
    <property type="entry name" value="type_I_hlyD"/>
    <property type="match status" value="1"/>
</dbReference>
<dbReference type="Gene3D" id="2.40.50.100">
    <property type="match status" value="1"/>
</dbReference>
<dbReference type="KEGG" id="pzh:CX676_15450"/>
<dbReference type="PANTHER" id="PTHR30386:SF17">
    <property type="entry name" value="ALKALINE PROTEASE SECRETION PROTEIN APRE"/>
    <property type="match status" value="1"/>
</dbReference>
<keyword evidence="14" id="KW-1185">Reference proteome</keyword>
<evidence type="ECO:0000313" key="14">
    <source>
        <dbReference type="Proteomes" id="UP000234530"/>
    </source>
</evidence>
<evidence type="ECO:0000256" key="1">
    <source>
        <dbReference type="ARBA" id="ARBA00004377"/>
    </source>
</evidence>
<dbReference type="InterPro" id="IPR058781">
    <property type="entry name" value="HH_AprE-like"/>
</dbReference>
<dbReference type="Proteomes" id="UP000234530">
    <property type="component" value="Chromosome"/>
</dbReference>
<organism evidence="13 14">
    <name type="scientific">Paracoccus zhejiangensis</name>
    <dbReference type="NCBI Taxonomy" id="1077935"/>
    <lineage>
        <taxon>Bacteria</taxon>
        <taxon>Pseudomonadati</taxon>
        <taxon>Pseudomonadota</taxon>
        <taxon>Alphaproteobacteria</taxon>
        <taxon>Rhodobacterales</taxon>
        <taxon>Paracoccaceae</taxon>
        <taxon>Paracoccus</taxon>
    </lineage>
</organism>
<feature type="coiled-coil region" evidence="10">
    <location>
        <begin position="217"/>
        <end position="265"/>
    </location>
</feature>
<evidence type="ECO:0000256" key="4">
    <source>
        <dbReference type="ARBA" id="ARBA00022475"/>
    </source>
</evidence>
<keyword evidence="4 9" id="KW-1003">Cell membrane</keyword>
<gene>
    <name evidence="13" type="ORF">CX676_15450</name>
</gene>
<dbReference type="EMBL" id="CP025430">
    <property type="protein sequence ID" value="AUH65388.1"/>
    <property type="molecule type" value="Genomic_DNA"/>
</dbReference>
<keyword evidence="6 9" id="KW-0812">Transmembrane</keyword>
<comment type="similarity">
    <text evidence="2 9">Belongs to the membrane fusion protein (MFP) (TC 8.A.1) family.</text>
</comment>
<reference evidence="13 14" key="1">
    <citation type="journal article" date="2013" name="Antonie Van Leeuwenhoek">
        <title>Paracoccus zhejiangensis sp. nov., isolated from activated sludge in wastewater-treatment system.</title>
        <authorList>
            <person name="Wu Z.G."/>
            <person name="Zhang D.F."/>
            <person name="Liu Y.L."/>
            <person name="Wang F."/>
            <person name="Jiang X."/>
            <person name="Li C."/>
            <person name="Li S.P."/>
            <person name="Hong Q."/>
            <person name="Li W.J."/>
        </authorList>
    </citation>
    <scope>NUCLEOTIDE SEQUENCE [LARGE SCALE GENOMIC DNA]</scope>
    <source>
        <strain evidence="13 14">J6</strain>
    </source>
</reference>
<evidence type="ECO:0000256" key="8">
    <source>
        <dbReference type="ARBA" id="ARBA00023136"/>
    </source>
</evidence>
<feature type="domain" description="AprE-like long alpha-helical hairpin" evidence="11">
    <location>
        <begin position="98"/>
        <end position="287"/>
    </location>
</feature>
<dbReference type="Pfam" id="PF25994">
    <property type="entry name" value="HH_AprE"/>
    <property type="match status" value="1"/>
</dbReference>
<evidence type="ECO:0000313" key="13">
    <source>
        <dbReference type="EMBL" id="AUH65388.1"/>
    </source>
</evidence>
<feature type="domain" description="AprE-like beta-barrel" evidence="12">
    <location>
        <begin position="329"/>
        <end position="419"/>
    </location>
</feature>
<evidence type="ECO:0000256" key="9">
    <source>
        <dbReference type="RuleBase" id="RU365093"/>
    </source>
</evidence>
<dbReference type="OrthoDB" id="9810980at2"/>
<dbReference type="RefSeq" id="WP_101753411.1">
    <property type="nucleotide sequence ID" value="NZ_CP025430.1"/>
</dbReference>
<sequence>MTMMPDHDGLYARVPRSVRWHLTFGLALLVIAFGGFGAWAFRAPLAAAVMAPGSFVATGRNKIVQHLEGGIIAEILVNEGDAVTAGQPLIKLDGTAATANQRELDLRRARLEAISTRLRAESEGADTMSFPYFLTESADDPSVALVMSEQMAAFRAARDKLEGEIAILDSNITAGKSRIAGYQGQLVAVERQFALLSEDHASRSQLLEKGLVRRSEVNALSRAMADAEGEAESLRGIIAETEETVRKAERQIEQTRNQHRQTAMDESQGIEADLDSVREQSMKAQDVLKRSEITSPVSGTIVRLNYHTAGGVIEPGKAILEILPVDAPLVIETQISRTDIDSVKVGLPASVRLTSLNQRTTPVLQGHLVYVSADALKTEADGIPKEIYIARIDLPASELQRVHGFQPTPGMPAEVMIETNARTFAEYLVKPIQDSLSRAFREN</sequence>
<protein>
    <recommendedName>
        <fullName evidence="9">Membrane fusion protein (MFP) family protein</fullName>
    </recommendedName>
</protein>
<feature type="transmembrane region" description="Helical" evidence="9">
    <location>
        <begin position="20"/>
        <end position="41"/>
    </location>
</feature>
<evidence type="ECO:0000259" key="11">
    <source>
        <dbReference type="Pfam" id="PF25994"/>
    </source>
</evidence>
<dbReference type="PANTHER" id="PTHR30386">
    <property type="entry name" value="MEMBRANE FUSION SUBUNIT OF EMRAB-TOLC MULTIDRUG EFFLUX PUMP"/>
    <property type="match status" value="1"/>
</dbReference>
<accession>A0A2H5F1F3</accession>
<dbReference type="AlphaFoldDB" id="A0A2H5F1F3"/>
<dbReference type="InterPro" id="IPR058982">
    <property type="entry name" value="Beta-barrel_AprE"/>
</dbReference>